<feature type="domain" description="Radical SAM core" evidence="1">
    <location>
        <begin position="217"/>
        <end position="459"/>
    </location>
</feature>
<dbReference type="RefSeq" id="WP_349245335.1">
    <property type="nucleotide sequence ID" value="NZ_JASCXX010000014.1"/>
</dbReference>
<dbReference type="PANTHER" id="PTHR42731:SF4">
    <property type="entry name" value="RADICAL SAM DOMAIN PROTEIN"/>
    <property type="match status" value="1"/>
</dbReference>
<dbReference type="Pfam" id="PF04055">
    <property type="entry name" value="Radical_SAM"/>
    <property type="match status" value="1"/>
</dbReference>
<dbReference type="InterPro" id="IPR058240">
    <property type="entry name" value="rSAM_sf"/>
</dbReference>
<dbReference type="InterPro" id="IPR006638">
    <property type="entry name" value="Elp3/MiaA/NifB-like_rSAM"/>
</dbReference>
<keyword evidence="3" id="KW-1185">Reference proteome</keyword>
<dbReference type="EMBL" id="JASCXX010000014">
    <property type="protein sequence ID" value="MDI6449925.1"/>
    <property type="molecule type" value="Genomic_DNA"/>
</dbReference>
<evidence type="ECO:0000313" key="3">
    <source>
        <dbReference type="Proteomes" id="UP001431776"/>
    </source>
</evidence>
<dbReference type="GO" id="GO:0003824">
    <property type="term" value="F:catalytic activity"/>
    <property type="evidence" value="ECO:0007669"/>
    <property type="project" value="InterPro"/>
</dbReference>
<organism evidence="2 3">
    <name type="scientific">Anaerobaca lacustris</name>
    <dbReference type="NCBI Taxonomy" id="3044600"/>
    <lineage>
        <taxon>Bacteria</taxon>
        <taxon>Pseudomonadati</taxon>
        <taxon>Planctomycetota</taxon>
        <taxon>Phycisphaerae</taxon>
        <taxon>Sedimentisphaerales</taxon>
        <taxon>Anaerobacaceae</taxon>
        <taxon>Anaerobaca</taxon>
    </lineage>
</organism>
<dbReference type="Gene3D" id="3.80.30.20">
    <property type="entry name" value="tm_1862 like domain"/>
    <property type="match status" value="1"/>
</dbReference>
<dbReference type="PANTHER" id="PTHR42731">
    <property type="entry name" value="SLL1084 PROTEIN"/>
    <property type="match status" value="1"/>
</dbReference>
<dbReference type="SFLD" id="SFLDS00029">
    <property type="entry name" value="Radical_SAM"/>
    <property type="match status" value="1"/>
</dbReference>
<dbReference type="PROSITE" id="PS51918">
    <property type="entry name" value="RADICAL_SAM"/>
    <property type="match status" value="1"/>
</dbReference>
<dbReference type="GO" id="GO:0051536">
    <property type="term" value="F:iron-sulfur cluster binding"/>
    <property type="evidence" value="ECO:0007669"/>
    <property type="project" value="InterPro"/>
</dbReference>
<protein>
    <submittedName>
        <fullName evidence="2">Radical SAM protein</fullName>
    </submittedName>
</protein>
<evidence type="ECO:0000259" key="1">
    <source>
        <dbReference type="PROSITE" id="PS51918"/>
    </source>
</evidence>
<dbReference type="SUPFAM" id="SSF102114">
    <property type="entry name" value="Radical SAM enzymes"/>
    <property type="match status" value="1"/>
</dbReference>
<dbReference type="Proteomes" id="UP001431776">
    <property type="component" value="Unassembled WGS sequence"/>
</dbReference>
<proteinExistence type="predicted"/>
<evidence type="ECO:0000313" key="2">
    <source>
        <dbReference type="EMBL" id="MDI6449925.1"/>
    </source>
</evidence>
<dbReference type="CDD" id="cd01335">
    <property type="entry name" value="Radical_SAM"/>
    <property type="match status" value="1"/>
</dbReference>
<accession>A0AAW6TWD9</accession>
<name>A0AAW6TWD9_9BACT</name>
<dbReference type="InterPro" id="IPR023404">
    <property type="entry name" value="rSAM_horseshoe"/>
</dbReference>
<gene>
    <name evidence="2" type="ORF">QJ522_12775</name>
</gene>
<dbReference type="AlphaFoldDB" id="A0AAW6TWD9"/>
<dbReference type="SMART" id="SM00729">
    <property type="entry name" value="Elp3"/>
    <property type="match status" value="1"/>
</dbReference>
<dbReference type="SFLD" id="SFLDG01082">
    <property type="entry name" value="B12-binding_domain_containing"/>
    <property type="match status" value="1"/>
</dbReference>
<sequence>MPESRLRPAVVLVADRSLSADYRILFDGMFATMQMTQVPEIFMRRFLAPAVPTDADGRARTVPLGLRRVESALLKYTTLEPDDVVCTTPERLGDVIGPWVKVVGFSSSDPLGMGMSNTTTANFWKGELYTRRWTRQTLEQLTALKRRHGFKIVVGGAGAWQWIVHADKRPDVDIDVVFQGYFEASGPELFTELLNGRLPGHHVVEADIGADRIQPICGPSLLGIVELSRGCGRGCKFCAMARHGMKHLDPDTILADLQTNVAGGLKAVVSGSEDFFRYGAKGLRPDFEKLCGLLERMRQIKGLSFMQIDHANVTSVLQLTDEQLREIRRLLTWERPSEYLWVNMGVESANGHLVAANSPGKVAPFDPDDWGRMVRETADRTTRCGFFPVVSVLLGMPGETPDDVTATLELVRDLAAKNAVIFPIFYEPMATGAEADKQRFTLAKMTLEHLELYRTCYEQNFKMVPKLFWDNQRAGGVSWARRAFMQTLGHGEVMTWRRTFRRLRRQMDRSISTVVEKEQVYAS</sequence>
<dbReference type="InterPro" id="IPR007197">
    <property type="entry name" value="rSAM"/>
</dbReference>
<comment type="caution">
    <text evidence="2">The sequence shown here is derived from an EMBL/GenBank/DDBJ whole genome shotgun (WGS) entry which is preliminary data.</text>
</comment>
<reference evidence="2" key="1">
    <citation type="submission" date="2023-05" db="EMBL/GenBank/DDBJ databases">
        <title>Anaerotaeda fermentans gen. nov., sp. nov., a novel anaerobic planctomycete of the new family within the order Sedimentisphaerales isolated from Taman Peninsula, Russia.</title>
        <authorList>
            <person name="Khomyakova M.A."/>
            <person name="Merkel A.Y."/>
            <person name="Slobodkin A.I."/>
        </authorList>
    </citation>
    <scope>NUCLEOTIDE SEQUENCE</scope>
    <source>
        <strain evidence="2">M17dextr</strain>
    </source>
</reference>